<dbReference type="RefSeq" id="WP_015332537.1">
    <property type="nucleotide sequence ID" value="NC_020054.1"/>
</dbReference>
<dbReference type="Proteomes" id="UP000011058">
    <property type="component" value="Chromosome"/>
</dbReference>
<evidence type="ECO:0008006" key="4">
    <source>
        <dbReference type="Google" id="ProtNLM"/>
    </source>
</evidence>
<name>I0KBD5_9BACT</name>
<feature type="transmembrane region" description="Helical" evidence="1">
    <location>
        <begin position="84"/>
        <end position="106"/>
    </location>
</feature>
<reference evidence="2 3" key="1">
    <citation type="journal article" date="2012" name="J. Bacteriol.">
        <title>Genome Sequence of Fibrella aestuarina BUZ 2T, a Filamentous Marine Bacterium.</title>
        <authorList>
            <person name="Filippini M."/>
            <person name="Qi W."/>
            <person name="Blom J."/>
            <person name="Goesmann A."/>
            <person name="Smits T.H."/>
            <person name="Bagheri H.C."/>
        </authorList>
    </citation>
    <scope>NUCLEOTIDE SEQUENCE [LARGE SCALE GENOMIC DNA]</scope>
    <source>
        <strain evidence="3">BUZ 2T</strain>
    </source>
</reference>
<organism evidence="2 3">
    <name type="scientific">Fibrella aestuarina BUZ 2</name>
    <dbReference type="NCBI Taxonomy" id="1166018"/>
    <lineage>
        <taxon>Bacteria</taxon>
        <taxon>Pseudomonadati</taxon>
        <taxon>Bacteroidota</taxon>
        <taxon>Cytophagia</taxon>
        <taxon>Cytophagales</taxon>
        <taxon>Spirosomataceae</taxon>
        <taxon>Fibrella</taxon>
    </lineage>
</organism>
<dbReference type="STRING" id="1166018.FAES_3430"/>
<evidence type="ECO:0000313" key="3">
    <source>
        <dbReference type="Proteomes" id="UP000011058"/>
    </source>
</evidence>
<dbReference type="OrthoDB" id="770034at2"/>
<accession>I0KBD5</accession>
<keyword evidence="3" id="KW-1185">Reference proteome</keyword>
<evidence type="ECO:0000313" key="2">
    <source>
        <dbReference type="EMBL" id="CCH01438.1"/>
    </source>
</evidence>
<gene>
    <name evidence="2" type="ORF">FAES_3430</name>
</gene>
<dbReference type="eggNOG" id="COG3250">
    <property type="taxonomic scope" value="Bacteria"/>
</dbReference>
<protein>
    <recommendedName>
        <fullName evidence="4">Potassium transporter KefB</fullName>
    </recommendedName>
</protein>
<feature type="transmembrane region" description="Helical" evidence="1">
    <location>
        <begin position="51"/>
        <end position="72"/>
    </location>
</feature>
<dbReference type="AlphaFoldDB" id="I0KBD5"/>
<keyword evidence="1" id="KW-0472">Membrane</keyword>
<evidence type="ECO:0000256" key="1">
    <source>
        <dbReference type="SAM" id="Phobius"/>
    </source>
</evidence>
<keyword evidence="1" id="KW-0812">Transmembrane</keyword>
<keyword evidence="1" id="KW-1133">Transmembrane helix</keyword>
<dbReference type="HOGENOM" id="CLU_2356243_0_0_10"/>
<sequence length="112" mass="12096">MTNINQSPSQPLHPVSARNRMLIGAGIGLLVIAFFVVGVDQPNPAWGKWWMIRPLLVTPAAGAMGGLFYYFMDYLRYQGGAKKIAGIVLGVLGHAVAIWLGVVLGLDGTMWD</sequence>
<dbReference type="EMBL" id="HE796683">
    <property type="protein sequence ID" value="CCH01438.1"/>
    <property type="molecule type" value="Genomic_DNA"/>
</dbReference>
<dbReference type="KEGG" id="fae:FAES_3430"/>
<feature type="transmembrane region" description="Helical" evidence="1">
    <location>
        <begin position="21"/>
        <end position="39"/>
    </location>
</feature>
<proteinExistence type="predicted"/>